<accession>A0A4Q5LBU2</accession>
<keyword evidence="4" id="KW-0732">Signal</keyword>
<dbReference type="GO" id="GO:0042121">
    <property type="term" value="P:alginic acid biosynthetic process"/>
    <property type="evidence" value="ECO:0007669"/>
    <property type="project" value="UniProtKB-UniPathway"/>
</dbReference>
<dbReference type="AlphaFoldDB" id="A0A4Q5LBU2"/>
<feature type="domain" description="AlgX/AlgJ SGNH hydrolase-like" evidence="7">
    <location>
        <begin position="125"/>
        <end position="317"/>
    </location>
</feature>
<organism evidence="8 9">
    <name type="scientific">Hymenobacter persicinus</name>
    <dbReference type="NCBI Taxonomy" id="2025506"/>
    <lineage>
        <taxon>Bacteria</taxon>
        <taxon>Pseudomonadati</taxon>
        <taxon>Bacteroidota</taxon>
        <taxon>Cytophagia</taxon>
        <taxon>Cytophagales</taxon>
        <taxon>Hymenobacteraceae</taxon>
        <taxon>Hymenobacter</taxon>
    </lineage>
</organism>
<evidence type="ECO:0000256" key="5">
    <source>
        <dbReference type="ARBA" id="ARBA00022764"/>
    </source>
</evidence>
<evidence type="ECO:0000256" key="6">
    <source>
        <dbReference type="ARBA" id="ARBA00022841"/>
    </source>
</evidence>
<evidence type="ECO:0000256" key="3">
    <source>
        <dbReference type="ARBA" id="ARBA00022679"/>
    </source>
</evidence>
<evidence type="ECO:0000256" key="1">
    <source>
        <dbReference type="ARBA" id="ARBA00004418"/>
    </source>
</evidence>
<evidence type="ECO:0000256" key="4">
    <source>
        <dbReference type="ARBA" id="ARBA00022729"/>
    </source>
</evidence>
<keyword evidence="6" id="KW-0016">Alginate biosynthesis</keyword>
<keyword evidence="5" id="KW-0574">Periplasm</keyword>
<evidence type="ECO:0000313" key="9">
    <source>
        <dbReference type="Proteomes" id="UP000294155"/>
    </source>
</evidence>
<dbReference type="GO" id="GO:0042597">
    <property type="term" value="C:periplasmic space"/>
    <property type="evidence" value="ECO:0007669"/>
    <property type="project" value="UniProtKB-SubCell"/>
</dbReference>
<dbReference type="GO" id="GO:0016740">
    <property type="term" value="F:transferase activity"/>
    <property type="evidence" value="ECO:0007669"/>
    <property type="project" value="UniProtKB-KW"/>
</dbReference>
<protein>
    <recommendedName>
        <fullName evidence="7">AlgX/AlgJ SGNH hydrolase-like domain-containing protein</fullName>
    </recommendedName>
</protein>
<evidence type="ECO:0000313" key="8">
    <source>
        <dbReference type="EMBL" id="RYU80074.1"/>
    </source>
</evidence>
<dbReference type="Proteomes" id="UP000294155">
    <property type="component" value="Unassembled WGS sequence"/>
</dbReference>
<dbReference type="UniPathway" id="UPA00286"/>
<comment type="caution">
    <text evidence="8">The sequence shown here is derived from an EMBL/GenBank/DDBJ whole genome shotgun (WGS) entry which is preliminary data.</text>
</comment>
<evidence type="ECO:0000256" key="2">
    <source>
        <dbReference type="ARBA" id="ARBA00005182"/>
    </source>
</evidence>
<name>A0A4Q5LBU2_9BACT</name>
<reference evidence="8 9" key="1">
    <citation type="submission" date="2019-02" db="EMBL/GenBank/DDBJ databases">
        <title>Bacterial novel species isolated from soil.</title>
        <authorList>
            <person name="Jung H.-Y."/>
        </authorList>
    </citation>
    <scope>NUCLEOTIDE SEQUENCE [LARGE SCALE GENOMIC DNA]</scope>
    <source>
        <strain evidence="8 9">1-3-3-3</strain>
    </source>
</reference>
<keyword evidence="3" id="KW-0808">Transferase</keyword>
<keyword evidence="9" id="KW-1185">Reference proteome</keyword>
<dbReference type="Pfam" id="PF16822">
    <property type="entry name" value="ALGX"/>
    <property type="match status" value="1"/>
</dbReference>
<dbReference type="OrthoDB" id="175771at2"/>
<dbReference type="EMBL" id="SEWE01000015">
    <property type="protein sequence ID" value="RYU80074.1"/>
    <property type="molecule type" value="Genomic_DNA"/>
</dbReference>
<comment type="pathway">
    <text evidence="2">Glycan biosynthesis; alginate biosynthesis.</text>
</comment>
<dbReference type="RefSeq" id="WP_129920816.1">
    <property type="nucleotide sequence ID" value="NZ_SEWE01000015.1"/>
</dbReference>
<sequence length="397" mass="44602">MRRAVASRGKQALFVVLLGLLVLPAVQTAVNLKFFRNGPLGGYQQPAPRPVLDWAGLRDNTYQPALERYASEQVGFRDLWIRPRNQLAYSVLGQAKVFSVLVGLRGVLFEEDPVWAAQGQDVVPAGERQRHVAQLRALQDTLARRGKVLLYVIAPSKAAFYPEFVPEAYRVAWPQPSNATLYAAEMQAAGIHVLNFGAQFRAWKDSAAYPLFPRGGIHWSLYGVTRAARVLFPCLEQLGRFDLPDFRTTGLEVSTTPRSTDDDMVRAMNLLWAPAAFPMAYPTVVFDPLKPGQRKPRLLVVGDSFVWTLIEYYPYLDQLFADDSHLWYYNQEVQWRKHNGQLSGETSVSRLDRKAELLRHDVVLVLFNEHNLKSFDMGFSEAALQAFAPAGVTAPAP</sequence>
<proteinExistence type="predicted"/>
<evidence type="ECO:0000259" key="7">
    <source>
        <dbReference type="Pfam" id="PF16822"/>
    </source>
</evidence>
<comment type="subcellular location">
    <subcellularLocation>
        <location evidence="1">Periplasm</location>
    </subcellularLocation>
</comment>
<gene>
    <name evidence="8" type="ORF">EWM57_09020</name>
</gene>
<dbReference type="InterPro" id="IPR031811">
    <property type="entry name" value="ALGX/ALGJ_SGNH-like"/>
</dbReference>